<reference evidence="2" key="1">
    <citation type="submission" date="2020-08" db="EMBL/GenBank/DDBJ databases">
        <title>Genome public.</title>
        <authorList>
            <person name="Liu C."/>
            <person name="Sun Q."/>
        </authorList>
    </citation>
    <scope>NUCLEOTIDE SEQUENCE</scope>
    <source>
        <strain evidence="2">BX8</strain>
    </source>
</reference>
<accession>A0A923I948</accession>
<dbReference type="PANTHER" id="PTHR33434">
    <property type="entry name" value="DEGV DOMAIN-CONTAINING PROTEIN DR_1986-RELATED"/>
    <property type="match status" value="1"/>
</dbReference>
<keyword evidence="3" id="KW-1185">Reference proteome</keyword>
<protein>
    <submittedName>
        <fullName evidence="2">DegV family protein</fullName>
    </submittedName>
</protein>
<dbReference type="NCBIfam" id="TIGR00762">
    <property type="entry name" value="DegV"/>
    <property type="match status" value="1"/>
</dbReference>
<comment type="caution">
    <text evidence="2">The sequence shown here is derived from an EMBL/GenBank/DDBJ whole genome shotgun (WGS) entry which is preliminary data.</text>
</comment>
<dbReference type="Pfam" id="PF02645">
    <property type="entry name" value="DegV"/>
    <property type="match status" value="1"/>
</dbReference>
<dbReference type="Gene3D" id="3.30.1180.10">
    <property type="match status" value="1"/>
</dbReference>
<dbReference type="InterPro" id="IPR050270">
    <property type="entry name" value="DegV_domain_contain"/>
</dbReference>
<dbReference type="SUPFAM" id="SSF82549">
    <property type="entry name" value="DAK1/DegV-like"/>
    <property type="match status" value="1"/>
</dbReference>
<dbReference type="PROSITE" id="PS51482">
    <property type="entry name" value="DEGV"/>
    <property type="match status" value="1"/>
</dbReference>
<dbReference type="Proteomes" id="UP000659630">
    <property type="component" value="Unassembled WGS sequence"/>
</dbReference>
<dbReference type="PANTHER" id="PTHR33434:SF2">
    <property type="entry name" value="FATTY ACID-BINDING PROTEIN TM_1468"/>
    <property type="match status" value="1"/>
</dbReference>
<dbReference type="EMBL" id="JACONZ010000002">
    <property type="protein sequence ID" value="MBC5581384.1"/>
    <property type="molecule type" value="Genomic_DNA"/>
</dbReference>
<dbReference type="GO" id="GO:0008289">
    <property type="term" value="F:lipid binding"/>
    <property type="evidence" value="ECO:0007669"/>
    <property type="project" value="UniProtKB-KW"/>
</dbReference>
<dbReference type="RefSeq" id="WP_186887739.1">
    <property type="nucleotide sequence ID" value="NZ_JACONZ010000002.1"/>
</dbReference>
<dbReference type="InterPro" id="IPR003797">
    <property type="entry name" value="DegV"/>
</dbReference>
<organism evidence="2 3">
    <name type="scientific">Anaerofilum hominis</name>
    <dbReference type="NCBI Taxonomy" id="2763016"/>
    <lineage>
        <taxon>Bacteria</taxon>
        <taxon>Bacillati</taxon>
        <taxon>Bacillota</taxon>
        <taxon>Clostridia</taxon>
        <taxon>Eubacteriales</taxon>
        <taxon>Oscillospiraceae</taxon>
        <taxon>Anaerofilum</taxon>
    </lineage>
</organism>
<evidence type="ECO:0000313" key="3">
    <source>
        <dbReference type="Proteomes" id="UP000659630"/>
    </source>
</evidence>
<dbReference type="InterPro" id="IPR043168">
    <property type="entry name" value="DegV_C"/>
</dbReference>
<evidence type="ECO:0000313" key="2">
    <source>
        <dbReference type="EMBL" id="MBC5581384.1"/>
    </source>
</evidence>
<dbReference type="AlphaFoldDB" id="A0A923I948"/>
<dbReference type="Gene3D" id="3.40.50.10170">
    <property type="match status" value="1"/>
</dbReference>
<gene>
    <name evidence="2" type="ORF">H8S23_07660</name>
</gene>
<name>A0A923I948_9FIRM</name>
<keyword evidence="1" id="KW-0446">Lipid-binding</keyword>
<evidence type="ECO:0000256" key="1">
    <source>
        <dbReference type="ARBA" id="ARBA00023121"/>
    </source>
</evidence>
<proteinExistence type="predicted"/>
<sequence length="293" mass="31179">MAVRILTDSTADLSAQEAQALGVSVVPLNVNFGPDEVYRDGVDLDPQEFYTRLAAAEKLPTTSQPSPELFLAVFEEAKEAGDEVVAVLLSGPLSGTVQSAELARSLCGYEEHIFIVDSLTATLGLKLLVQRALALRDEGRAGAEIAAQLEEEKHRIRLYAVVDTLKYLQKGGRLSAAVAVAGTLLGIKPVITIQDGKVGVAGKARGLPGAYVTIFKLITAEKGGIDILKPCLLGYTGHRRTVEPFYRYITETLHLPQPPVSPIGTVIGTHAGPGACGIAYFAEEKEQEPESAS</sequence>